<feature type="region of interest" description="Disordered" evidence="1">
    <location>
        <begin position="415"/>
        <end position="438"/>
    </location>
</feature>
<sequence>MNEFKGKERRRSSDRQLEEVLQDPNAKWSDIRKAIKAQARAACTNAALMRAIAGGMSSSQAMYTLDAVPTAASPMVQSLTSTNECSEENKARAKSENGQYHCLGNGYSEYFVPTHQEPPTLTDPIDANKPTKHPPRRSSAFLDRSINSMDFGVDHFLELEEESSKYKRSESFVSNYTCDSDGFMGWKYDNDVSSSKSETTNLSSYCDHDGFLSWEQSSNLAAAETSTAGTIASVMIGLGVKTEDTQEMNESPSIEHYGATHGNVPTKASDDVKGPINFFSFIARRSATASAEIDANSIGGSDLDSEESQPQRKSWHIEDYEGFNDSVPTLASTDSKSSMTFLSFVSRRKLSAESRLPESAAKESGLVRKAPLWKKIISVSKTKSCEGLRSSSPSETFELNDVRQALLNVRKNSSYARTKTENHTPVINQSQGVSNAKPKYSTEDVSKQIQPLRSTNSLSSISKQEGKCFGFMSFQRSNDEKQPRSTPKMSHVTFSSATNHDTREAIWIKQTDGGVDIKKECRKLYLGAPVQSTDSND</sequence>
<dbReference type="Proteomes" id="UP001516023">
    <property type="component" value="Unassembled WGS sequence"/>
</dbReference>
<evidence type="ECO:0000313" key="2">
    <source>
        <dbReference type="EMBL" id="KAL3780418.1"/>
    </source>
</evidence>
<feature type="compositionally biased region" description="Polar residues" evidence="1">
    <location>
        <begin position="484"/>
        <end position="496"/>
    </location>
</feature>
<dbReference type="EMBL" id="JABMIG020000350">
    <property type="protein sequence ID" value="KAL3780418.1"/>
    <property type="molecule type" value="Genomic_DNA"/>
</dbReference>
<gene>
    <name evidence="2" type="ORF">HJC23_004355</name>
</gene>
<feature type="region of interest" description="Disordered" evidence="1">
    <location>
        <begin position="118"/>
        <end position="139"/>
    </location>
</feature>
<reference evidence="2 3" key="1">
    <citation type="journal article" date="2020" name="G3 (Bethesda)">
        <title>Improved Reference Genome for Cyclotella cryptica CCMP332, a Model for Cell Wall Morphogenesis, Salinity Adaptation, and Lipid Production in Diatoms (Bacillariophyta).</title>
        <authorList>
            <person name="Roberts W.R."/>
            <person name="Downey K.M."/>
            <person name="Ruck E.C."/>
            <person name="Traller J.C."/>
            <person name="Alverson A.J."/>
        </authorList>
    </citation>
    <scope>NUCLEOTIDE SEQUENCE [LARGE SCALE GENOMIC DNA]</scope>
    <source>
        <strain evidence="2 3">CCMP332</strain>
    </source>
</reference>
<protein>
    <submittedName>
        <fullName evidence="2">Uncharacterized protein</fullName>
    </submittedName>
</protein>
<evidence type="ECO:0000256" key="1">
    <source>
        <dbReference type="SAM" id="MobiDB-lite"/>
    </source>
</evidence>
<comment type="caution">
    <text evidence="2">The sequence shown here is derived from an EMBL/GenBank/DDBJ whole genome shotgun (WGS) entry which is preliminary data.</text>
</comment>
<feature type="region of interest" description="Disordered" evidence="1">
    <location>
        <begin position="1"/>
        <end position="22"/>
    </location>
</feature>
<proteinExistence type="predicted"/>
<keyword evidence="3" id="KW-1185">Reference proteome</keyword>
<evidence type="ECO:0000313" key="3">
    <source>
        <dbReference type="Proteomes" id="UP001516023"/>
    </source>
</evidence>
<dbReference type="AlphaFoldDB" id="A0ABD3NXL0"/>
<name>A0ABD3NXL0_9STRA</name>
<feature type="compositionally biased region" description="Polar residues" evidence="1">
    <location>
        <begin position="415"/>
        <end position="434"/>
    </location>
</feature>
<accession>A0ABD3NXL0</accession>
<feature type="region of interest" description="Disordered" evidence="1">
    <location>
        <begin position="477"/>
        <end position="496"/>
    </location>
</feature>
<organism evidence="2 3">
    <name type="scientific">Cyclotella cryptica</name>
    <dbReference type="NCBI Taxonomy" id="29204"/>
    <lineage>
        <taxon>Eukaryota</taxon>
        <taxon>Sar</taxon>
        <taxon>Stramenopiles</taxon>
        <taxon>Ochrophyta</taxon>
        <taxon>Bacillariophyta</taxon>
        <taxon>Coscinodiscophyceae</taxon>
        <taxon>Thalassiosirophycidae</taxon>
        <taxon>Stephanodiscales</taxon>
        <taxon>Stephanodiscaceae</taxon>
        <taxon>Cyclotella</taxon>
    </lineage>
</organism>
<feature type="compositionally biased region" description="Basic and acidic residues" evidence="1">
    <location>
        <begin position="1"/>
        <end position="18"/>
    </location>
</feature>